<dbReference type="EMBL" id="BSDR01000001">
    <property type="protein sequence ID" value="GLI32840.1"/>
    <property type="molecule type" value="Genomic_DNA"/>
</dbReference>
<evidence type="ECO:0000313" key="3">
    <source>
        <dbReference type="Proteomes" id="UP001144372"/>
    </source>
</evidence>
<protein>
    <submittedName>
        <fullName evidence="2">Uncharacterized protein</fullName>
    </submittedName>
</protein>
<keyword evidence="3" id="KW-1185">Reference proteome</keyword>
<gene>
    <name evidence="2" type="ORF">DAMNIGENAA_02730</name>
</gene>
<feature type="transmembrane region" description="Helical" evidence="1">
    <location>
        <begin position="84"/>
        <end position="101"/>
    </location>
</feature>
<comment type="caution">
    <text evidence="2">The sequence shown here is derived from an EMBL/GenBank/DDBJ whole genome shotgun (WGS) entry which is preliminary data.</text>
</comment>
<keyword evidence="1" id="KW-1133">Transmembrane helix</keyword>
<accession>A0A9W6FT18</accession>
<dbReference type="Proteomes" id="UP001144372">
    <property type="component" value="Unassembled WGS sequence"/>
</dbReference>
<sequence length="173" mass="20245">MEFLKSLWAILAQISVLFPYSSQFFELIPLESVDSNPGYPFYFMPLPLISLVATLSSVFTILLTFNQLEEYKTMKWRLILQRKAIRSFLLGILGVLTYLGLRHMDVGDIMCRMDLCNFWSLKQLVKFIVDIVMLCCYSIFFCMITRAFMVLGMVTYFARYKDNRDSVSDELEK</sequence>
<organism evidence="2 3">
    <name type="scientific">Desulforhabdus amnigena</name>
    <dbReference type="NCBI Taxonomy" id="40218"/>
    <lineage>
        <taxon>Bacteria</taxon>
        <taxon>Pseudomonadati</taxon>
        <taxon>Thermodesulfobacteriota</taxon>
        <taxon>Syntrophobacteria</taxon>
        <taxon>Syntrophobacterales</taxon>
        <taxon>Syntrophobacteraceae</taxon>
        <taxon>Desulforhabdus</taxon>
    </lineage>
</organism>
<reference evidence="2" key="1">
    <citation type="submission" date="2022-12" db="EMBL/GenBank/DDBJ databases">
        <title>Reference genome sequencing for broad-spectrum identification of bacterial and archaeal isolates by mass spectrometry.</title>
        <authorList>
            <person name="Sekiguchi Y."/>
            <person name="Tourlousse D.M."/>
        </authorList>
    </citation>
    <scope>NUCLEOTIDE SEQUENCE</scope>
    <source>
        <strain evidence="2">ASRB1</strain>
    </source>
</reference>
<feature type="transmembrane region" description="Helical" evidence="1">
    <location>
        <begin position="40"/>
        <end position="63"/>
    </location>
</feature>
<keyword evidence="1" id="KW-0812">Transmembrane</keyword>
<dbReference type="AlphaFoldDB" id="A0A9W6FT18"/>
<keyword evidence="1" id="KW-0472">Membrane</keyword>
<evidence type="ECO:0000313" key="2">
    <source>
        <dbReference type="EMBL" id="GLI32840.1"/>
    </source>
</evidence>
<evidence type="ECO:0000256" key="1">
    <source>
        <dbReference type="SAM" id="Phobius"/>
    </source>
</evidence>
<feature type="transmembrane region" description="Helical" evidence="1">
    <location>
        <begin position="131"/>
        <end position="158"/>
    </location>
</feature>
<name>A0A9W6FT18_9BACT</name>
<proteinExistence type="predicted"/>